<feature type="compositionally biased region" description="Basic and acidic residues" evidence="1">
    <location>
        <begin position="1347"/>
        <end position="1360"/>
    </location>
</feature>
<keyword evidence="2" id="KW-1133">Transmembrane helix</keyword>
<comment type="caution">
    <text evidence="3">The sequence shown here is derived from an EMBL/GenBank/DDBJ whole genome shotgun (WGS) entry which is preliminary data.</text>
</comment>
<evidence type="ECO:0000313" key="3">
    <source>
        <dbReference type="EMBL" id="KXZ56128.1"/>
    </source>
</evidence>
<feature type="transmembrane region" description="Helical" evidence="2">
    <location>
        <begin position="1536"/>
        <end position="1559"/>
    </location>
</feature>
<keyword evidence="2" id="KW-0472">Membrane</keyword>
<name>A0A150H2R1_GONPE</name>
<keyword evidence="4" id="KW-1185">Reference proteome</keyword>
<proteinExistence type="predicted"/>
<protein>
    <submittedName>
        <fullName evidence="3">Uncharacterized protein</fullName>
    </submittedName>
</protein>
<dbReference type="Pfam" id="PF26102">
    <property type="entry name" value="Ig_SPL7"/>
    <property type="match status" value="1"/>
</dbReference>
<organism evidence="3 4">
    <name type="scientific">Gonium pectorale</name>
    <name type="common">Green alga</name>
    <dbReference type="NCBI Taxonomy" id="33097"/>
    <lineage>
        <taxon>Eukaryota</taxon>
        <taxon>Viridiplantae</taxon>
        <taxon>Chlorophyta</taxon>
        <taxon>core chlorophytes</taxon>
        <taxon>Chlorophyceae</taxon>
        <taxon>CS clade</taxon>
        <taxon>Chlamydomonadales</taxon>
        <taxon>Volvocaceae</taxon>
        <taxon>Gonium</taxon>
    </lineage>
</organism>
<keyword evidence="2" id="KW-0812">Transmembrane</keyword>
<feature type="compositionally biased region" description="Low complexity" evidence="1">
    <location>
        <begin position="1331"/>
        <end position="1340"/>
    </location>
</feature>
<feature type="region of interest" description="Disordered" evidence="1">
    <location>
        <begin position="1038"/>
        <end position="1092"/>
    </location>
</feature>
<feature type="region of interest" description="Disordered" evidence="1">
    <location>
        <begin position="269"/>
        <end position="298"/>
    </location>
</feature>
<feature type="transmembrane region" description="Helical" evidence="2">
    <location>
        <begin position="1511"/>
        <end position="1529"/>
    </location>
</feature>
<reference evidence="4" key="1">
    <citation type="journal article" date="2016" name="Nat. Commun.">
        <title>The Gonium pectorale genome demonstrates co-option of cell cycle regulation during the evolution of multicellularity.</title>
        <authorList>
            <person name="Hanschen E.R."/>
            <person name="Marriage T.N."/>
            <person name="Ferris P.J."/>
            <person name="Hamaji T."/>
            <person name="Toyoda A."/>
            <person name="Fujiyama A."/>
            <person name="Neme R."/>
            <person name="Noguchi H."/>
            <person name="Minakuchi Y."/>
            <person name="Suzuki M."/>
            <person name="Kawai-Toyooka H."/>
            <person name="Smith D.R."/>
            <person name="Sparks H."/>
            <person name="Anderson J."/>
            <person name="Bakaric R."/>
            <person name="Luria V."/>
            <person name="Karger A."/>
            <person name="Kirschner M.W."/>
            <person name="Durand P.M."/>
            <person name="Michod R.E."/>
            <person name="Nozaki H."/>
            <person name="Olson B.J."/>
        </authorList>
    </citation>
    <scope>NUCLEOTIDE SEQUENCE [LARGE SCALE GENOMIC DNA]</scope>
    <source>
        <strain evidence="4">NIES-2863</strain>
    </source>
</reference>
<feature type="region of interest" description="Disordered" evidence="1">
    <location>
        <begin position="43"/>
        <end position="114"/>
    </location>
</feature>
<dbReference type="OrthoDB" id="542432at2759"/>
<accession>A0A150H2R1</accession>
<feature type="compositionally biased region" description="Low complexity" evidence="1">
    <location>
        <begin position="1424"/>
        <end position="1434"/>
    </location>
</feature>
<evidence type="ECO:0000313" key="4">
    <source>
        <dbReference type="Proteomes" id="UP000075714"/>
    </source>
</evidence>
<evidence type="ECO:0000256" key="2">
    <source>
        <dbReference type="SAM" id="Phobius"/>
    </source>
</evidence>
<feature type="region of interest" description="Disordered" evidence="1">
    <location>
        <begin position="1307"/>
        <end position="1388"/>
    </location>
</feature>
<feature type="region of interest" description="Disordered" evidence="1">
    <location>
        <begin position="532"/>
        <end position="556"/>
    </location>
</feature>
<dbReference type="Proteomes" id="UP000075714">
    <property type="component" value="Unassembled WGS sequence"/>
</dbReference>
<evidence type="ECO:0000256" key="1">
    <source>
        <dbReference type="SAM" id="MobiDB-lite"/>
    </source>
</evidence>
<gene>
    <name evidence="3" type="ORF">GPECTOR_1g108</name>
</gene>
<feature type="compositionally biased region" description="Basic and acidic residues" evidence="1">
    <location>
        <begin position="74"/>
        <end position="83"/>
    </location>
</feature>
<feature type="compositionally biased region" description="Basic and acidic residues" evidence="1">
    <location>
        <begin position="55"/>
        <end position="66"/>
    </location>
</feature>
<dbReference type="EMBL" id="LSYV01000002">
    <property type="protein sequence ID" value="KXZ56128.1"/>
    <property type="molecule type" value="Genomic_DNA"/>
</dbReference>
<sequence>MPVVPGCNSDLTRDLAYFRFHNVSEFDGPQRTCRVMLERLRLKRSSGKASGGSGRSRDTRNADATHRASSSRSNSKETEDKATGAEPSRGLGPSLSGEGADSEPAKGGRAHGGSVSSIAALGTGQLAPWLMLDGLGGLGQLPGAGLLAGGGNDDQLEGSLQLLRAQNAALLPALGRRDAGVGTALDVRTAAGALGRQMSREMARVGGSDEAGLLPVPLFRDAPYGHAGAGMGGQGGLMAGASMNDMLQRRLEQMGARGVAGAFGSPMHQGDSAMHGSPGATEAGGVGSSRAGGPGVRLADDHDLEQQIRAIYREMDMSEMPNQQNLLLQSLQQQQHPAALASGRVLSGNNPHLLQSTVNGGALPGRGQMQEPHGVSMRTLFPRGPQMQPGQGLLKAGSFGSDTRSAPAPGSHLPGTQYMDLLGLLPQHSQPMETTLDVDMQMAPQDPAAMAASYNHSARACAWQEPGQMGGGSMRVLRLTPNQQHHQQQPNLPMEAYVGGNSMGFGTMQGNFGGAAAGGGAAHDGSRVGGAARVSNDNSMGSLGARSMDTRGSEDMAMPQSGGRGMAMGMASIPEAGDGFNLHEWCSPEDVDAALDHLMEEAGSGAVYQTGNDAPALERISFKLHNVHPRELPRGLLPAVSSWLAGAPGEVVQGSIRPGCTHLIIDVYLPGKKRRESFEGYSESGAAPEGAPFGAHSSSVSFGDVAAAASGGSAAASVPGEACPPSPPLKATVAATAGSGGGRVLERLLAAENGLVASLDAAIAAVGAEAMGRSAGGVSAQGVDAKGVEGGGVAQRLGQFVVHGGNTRTAMSTFKRILGPRAVQSMTVSVGHQTLTFSPETGPRHVADVRGTLAGLQAPLLLSVSPLAVVAGAESKLVVRGSHISRPGSRPHVRCRGSHVPCELLEAPGGAPRKLRPFAIAELSALVEESTLPGSHRAEAAADCTMAEVSMTAPESGLLALEWETERPVGEQGLSEWLPLIAVPDQQMAMEINRLATANERICRRLRPFLCDFGLVLDFVTRVQQQVLLPVQIPADVGAPGEDGADGPSSQDARTDNVDQFESYGPAGRGVSGGGGSTSVSGSHEPTDSLDDMMRRPRLSKKHLNRVAALVPQLIAFAADSGLPSVMSWLLDFMLEYVTFGDLPAVFQAVEDVGGPTGLPLLHRAVRSGNPRCVRVLNVFATAHGMTCNFAQAAGPFLITPLHLAALQPMNTMMLQACHSAGPDIAQLWHTITDAAGRTPAAYIQRQVSRSLHAGIGGGGDMQDGCANTSALSSNTSCSTTAYRSWGSDDPIPEVANVANISLDGMTLRAPSPGAASPLPEPASGSRETGQPQAQAAPQQPQRPPLRRQDSAEDFRERRAPRDRRARRETDDNVTETAVGVARAQQGPAAEVAVMEECSDVNHHFLSRGDDSVPASLPTHSAFASASAEAAAPSRGQVVDQPLNAGGDAGEDERLPLRKRLQRAASCGSLASVEYESVNDDAEAVEEVVEVVKVLPVLEVAAAPAGALPRVLFSSAAVMVALAVALGALSGKVGNGAVMGTICWAMVAAAAAVALPFAASRRCC</sequence>
<dbReference type="Gene3D" id="1.25.40.20">
    <property type="entry name" value="Ankyrin repeat-containing domain"/>
    <property type="match status" value="1"/>
</dbReference>
<feature type="region of interest" description="Disordered" evidence="1">
    <location>
        <begin position="1424"/>
        <end position="1454"/>
    </location>
</feature>
<feature type="compositionally biased region" description="Gly residues" evidence="1">
    <location>
        <begin position="1067"/>
        <end position="1077"/>
    </location>
</feature>
<dbReference type="InterPro" id="IPR036770">
    <property type="entry name" value="Ankyrin_rpt-contain_sf"/>
</dbReference>
<feature type="compositionally biased region" description="Gly residues" evidence="1">
    <location>
        <begin position="282"/>
        <end position="295"/>
    </location>
</feature>